<evidence type="ECO:0000313" key="2">
    <source>
        <dbReference type="Proteomes" id="UP000451233"/>
    </source>
</evidence>
<reference evidence="1 2" key="1">
    <citation type="submission" date="2019-11" db="EMBL/GenBank/DDBJ databases">
        <title>Pedobacter sp. HMF7056 Genome sequencing and assembly.</title>
        <authorList>
            <person name="Kang H."/>
            <person name="Kim H."/>
            <person name="Joh K."/>
        </authorList>
    </citation>
    <scope>NUCLEOTIDE SEQUENCE [LARGE SCALE GENOMIC DNA]</scope>
    <source>
        <strain evidence="1 2">HMF7056</strain>
    </source>
</reference>
<evidence type="ECO:0000313" key="1">
    <source>
        <dbReference type="EMBL" id="MXV17044.1"/>
    </source>
</evidence>
<sequence>MTNDDLINKLTGFISSVGLDLYFEHIEEATVLPGIQLRNGAMVVDRARLLYPGDLLHEAGHLAVLPASVRRTMSDRLASDDIQLGGEIMAFAWSYAACVYLEIDPHIVFHAHGYQGGGEYVVSNFTSGNTVGVPLMEWFGLTYTKKTADELGKLPYPHMQKWVCDRELPTGDSA</sequence>
<keyword evidence="2" id="KW-1185">Reference proteome</keyword>
<proteinExistence type="predicted"/>
<gene>
    <name evidence="1" type="ORF">GS398_17220</name>
</gene>
<dbReference type="Proteomes" id="UP000451233">
    <property type="component" value="Unassembled WGS sequence"/>
</dbReference>
<dbReference type="AlphaFoldDB" id="A0A7K1Y1B8"/>
<name>A0A7K1Y1B8_9SPHI</name>
<accession>A0A7K1Y1B8</accession>
<comment type="caution">
    <text evidence="1">The sequence shown here is derived from an EMBL/GenBank/DDBJ whole genome shotgun (WGS) entry which is preliminary data.</text>
</comment>
<protein>
    <submittedName>
        <fullName evidence="1">Uncharacterized protein</fullName>
    </submittedName>
</protein>
<dbReference type="RefSeq" id="WP_160908053.1">
    <property type="nucleotide sequence ID" value="NZ_WVHS01000004.1"/>
</dbReference>
<dbReference type="EMBL" id="WVHS01000004">
    <property type="protein sequence ID" value="MXV17044.1"/>
    <property type="molecule type" value="Genomic_DNA"/>
</dbReference>
<organism evidence="1 2">
    <name type="scientific">Hufsiella ginkgonis</name>
    <dbReference type="NCBI Taxonomy" id="2695274"/>
    <lineage>
        <taxon>Bacteria</taxon>
        <taxon>Pseudomonadati</taxon>
        <taxon>Bacteroidota</taxon>
        <taxon>Sphingobacteriia</taxon>
        <taxon>Sphingobacteriales</taxon>
        <taxon>Sphingobacteriaceae</taxon>
        <taxon>Hufsiella</taxon>
    </lineage>
</organism>